<feature type="region of interest" description="Disordered" evidence="1">
    <location>
        <begin position="156"/>
        <end position="206"/>
    </location>
</feature>
<keyword evidence="4" id="KW-1185">Reference proteome</keyword>
<accession>A0A4P9XSN7</accession>
<proteinExistence type="predicted"/>
<evidence type="ECO:0000256" key="1">
    <source>
        <dbReference type="SAM" id="MobiDB-lite"/>
    </source>
</evidence>
<feature type="transmembrane region" description="Helical" evidence="2">
    <location>
        <begin position="415"/>
        <end position="434"/>
    </location>
</feature>
<feature type="region of interest" description="Disordered" evidence="1">
    <location>
        <begin position="676"/>
        <end position="820"/>
    </location>
</feature>
<feature type="region of interest" description="Disordered" evidence="1">
    <location>
        <begin position="611"/>
        <end position="656"/>
    </location>
</feature>
<feature type="compositionally biased region" description="Pro residues" evidence="1">
    <location>
        <begin position="747"/>
        <end position="757"/>
    </location>
</feature>
<gene>
    <name evidence="3" type="ORF">THASP1DRAFT_29045</name>
</gene>
<feature type="compositionally biased region" description="Low complexity" evidence="1">
    <location>
        <begin position="170"/>
        <end position="196"/>
    </location>
</feature>
<name>A0A4P9XSN7_9FUNG</name>
<dbReference type="OrthoDB" id="10626595at2759"/>
<dbReference type="PANTHER" id="PTHR24216:SF8">
    <property type="entry name" value="PAXILLIN, ISOFORM F"/>
    <property type="match status" value="1"/>
</dbReference>
<feature type="transmembrane region" description="Helical" evidence="2">
    <location>
        <begin position="390"/>
        <end position="409"/>
    </location>
</feature>
<reference evidence="4" key="1">
    <citation type="journal article" date="2018" name="Nat. Microbiol.">
        <title>Leveraging single-cell genomics to expand the fungal tree of life.</title>
        <authorList>
            <person name="Ahrendt S.R."/>
            <person name="Quandt C.A."/>
            <person name="Ciobanu D."/>
            <person name="Clum A."/>
            <person name="Salamov A."/>
            <person name="Andreopoulos B."/>
            <person name="Cheng J.F."/>
            <person name="Woyke T."/>
            <person name="Pelin A."/>
            <person name="Henrissat B."/>
            <person name="Reynolds N.K."/>
            <person name="Benny G.L."/>
            <person name="Smith M.E."/>
            <person name="James T.Y."/>
            <person name="Grigoriev I.V."/>
        </authorList>
    </citation>
    <scope>NUCLEOTIDE SEQUENCE [LARGE SCALE GENOMIC DNA]</scope>
    <source>
        <strain evidence="4">RSA 1356</strain>
    </source>
</reference>
<dbReference type="AlphaFoldDB" id="A0A4P9XSN7"/>
<sequence>MAPAIPVRRVSVVRITTVLLAILAAFCLLGLYPSSVYADGTPASPDTVSTSQQPVLSLTLANATTIQVTSLTCIDGGCSAKNASQQLQHEVADTTQNGLMLAVNITRNQTDARCYEAVADISQLRCGSLNSQASSSTRLGLLLLSDHLIKAQSAFRYVDSPPPPPPPPTTTAQSTTHCSASASTSPCSSAATSKPAVPTPRVQSTPCKCTCSLTIADALAKLGERLRAAKCPPVRTVVVVSGPKSNAPAPLPKPALVGPNTPTTSPTPTASPAPTDQFTRQITDAIRQRNGAKDPSMDPNASVLTIADPEEAEQVHDTIAKAAGPRVFKFDIDIIDKAPEKDEEMFAAQCRIAGWVFFALILLGMLMSMLMACSLACCWQISFTVSWCDLAIAWSVSLLVAISFVLPKFVDPDLMLRLVAFVVDGLVLVSLLLRRVCTLIRFHTQCLALVLGSILITFIVGVFGGFAFQLKLTMLLRTLHAALPAWTVSLNWTLRAITITCISLFSALGIWCFHVARHLIVRPQGKHRPYKEVSIVCGVGALSMLFALLHDLLKEIPDVMAKASSSMIVCLLLYLAHTMRCWLLLLLAVWQPGSGTHHVRARLPLPMPRATRWQHVSKKQMREMEQEDREHMERTHALEQGEPESSRAQPQDNANRGRAALGTAAALAGLAALFGRKKKGKKDEPKQSPQLPASTPRGEDMAVRPPPPPQRRPPSPPLQSRLVKPVRPAGNLNSESAHVPRSSPSPQQQPPQLPPIQPQSTQPLLAAASRDNPPSSSPPAPLSPPAQQLPPPRHQSLAPPPRTNSARRAPQDDEILPASP</sequence>
<dbReference type="PANTHER" id="PTHR24216">
    <property type="entry name" value="PAXILLIN-RELATED"/>
    <property type="match status" value="1"/>
</dbReference>
<protein>
    <submittedName>
        <fullName evidence="3">Uncharacterized protein</fullName>
    </submittedName>
</protein>
<evidence type="ECO:0000256" key="2">
    <source>
        <dbReference type="SAM" id="Phobius"/>
    </source>
</evidence>
<feature type="compositionally biased region" description="Pro residues" evidence="1">
    <location>
        <begin position="775"/>
        <end position="802"/>
    </location>
</feature>
<feature type="transmembrane region" description="Helical" evidence="2">
    <location>
        <begin position="446"/>
        <end position="472"/>
    </location>
</feature>
<feature type="transmembrane region" description="Helical" evidence="2">
    <location>
        <begin position="492"/>
        <end position="513"/>
    </location>
</feature>
<organism evidence="3 4">
    <name type="scientific">Thamnocephalis sphaerospora</name>
    <dbReference type="NCBI Taxonomy" id="78915"/>
    <lineage>
        <taxon>Eukaryota</taxon>
        <taxon>Fungi</taxon>
        <taxon>Fungi incertae sedis</taxon>
        <taxon>Zoopagomycota</taxon>
        <taxon>Zoopagomycotina</taxon>
        <taxon>Zoopagomycetes</taxon>
        <taxon>Zoopagales</taxon>
        <taxon>Sigmoideomycetaceae</taxon>
        <taxon>Thamnocephalis</taxon>
    </lineage>
</organism>
<dbReference type="Proteomes" id="UP000271241">
    <property type="component" value="Unassembled WGS sequence"/>
</dbReference>
<feature type="compositionally biased region" description="Pro residues" evidence="1">
    <location>
        <begin position="160"/>
        <end position="169"/>
    </location>
</feature>
<feature type="region of interest" description="Disordered" evidence="1">
    <location>
        <begin position="243"/>
        <end position="276"/>
    </location>
</feature>
<feature type="transmembrane region" description="Helical" evidence="2">
    <location>
        <begin position="533"/>
        <end position="553"/>
    </location>
</feature>
<feature type="transmembrane region" description="Helical" evidence="2">
    <location>
        <begin position="565"/>
        <end position="590"/>
    </location>
</feature>
<keyword evidence="2" id="KW-1133">Transmembrane helix</keyword>
<evidence type="ECO:0000313" key="3">
    <source>
        <dbReference type="EMBL" id="RKP09165.1"/>
    </source>
</evidence>
<evidence type="ECO:0000313" key="4">
    <source>
        <dbReference type="Proteomes" id="UP000271241"/>
    </source>
</evidence>
<feature type="compositionally biased region" description="Pro residues" evidence="1">
    <location>
        <begin position="704"/>
        <end position="717"/>
    </location>
</feature>
<feature type="compositionally biased region" description="Basic and acidic residues" evidence="1">
    <location>
        <begin position="620"/>
        <end position="639"/>
    </location>
</feature>
<dbReference type="EMBL" id="KZ992536">
    <property type="protein sequence ID" value="RKP09165.1"/>
    <property type="molecule type" value="Genomic_DNA"/>
</dbReference>
<feature type="transmembrane region" description="Helical" evidence="2">
    <location>
        <begin position="352"/>
        <end position="378"/>
    </location>
</feature>
<feature type="compositionally biased region" description="Low complexity" evidence="1">
    <location>
        <begin position="259"/>
        <end position="275"/>
    </location>
</feature>
<keyword evidence="2" id="KW-0812">Transmembrane</keyword>
<keyword evidence="2" id="KW-0472">Membrane</keyword>